<organism evidence="1">
    <name type="scientific">uncultured Caudovirales phage</name>
    <dbReference type="NCBI Taxonomy" id="2100421"/>
    <lineage>
        <taxon>Viruses</taxon>
        <taxon>Duplodnaviria</taxon>
        <taxon>Heunggongvirae</taxon>
        <taxon>Uroviricota</taxon>
        <taxon>Caudoviricetes</taxon>
        <taxon>Peduoviridae</taxon>
        <taxon>Maltschvirus</taxon>
        <taxon>Maltschvirus maltsch</taxon>
    </lineage>
</organism>
<accession>A0A6J5KIK1</accession>
<name>A0A6J5KIK1_9CAUD</name>
<sequence>MNIDQSQALVELARNVKDVNLLITNQVLTKEKIMEAWKTILEVRANANLVKSYVLDRMEQEEIAA</sequence>
<evidence type="ECO:0000313" key="1">
    <source>
        <dbReference type="EMBL" id="CAB4121335.1"/>
    </source>
</evidence>
<proteinExistence type="predicted"/>
<gene>
    <name evidence="1" type="ORF">UFOVP12_7</name>
</gene>
<dbReference type="EMBL" id="LR796146">
    <property type="protein sequence ID" value="CAB4121335.1"/>
    <property type="molecule type" value="Genomic_DNA"/>
</dbReference>
<reference evidence="1" key="1">
    <citation type="submission" date="2020-04" db="EMBL/GenBank/DDBJ databases">
        <authorList>
            <person name="Chiriac C."/>
            <person name="Salcher M."/>
            <person name="Ghai R."/>
            <person name="Kavagutti S V."/>
        </authorList>
    </citation>
    <scope>NUCLEOTIDE SEQUENCE</scope>
</reference>
<protein>
    <submittedName>
        <fullName evidence="1">Uncharacterized protein</fullName>
    </submittedName>
</protein>